<dbReference type="InterPro" id="IPR029052">
    <property type="entry name" value="Metallo-depent_PP-like"/>
</dbReference>
<evidence type="ECO:0000256" key="2">
    <source>
        <dbReference type="SAM" id="MobiDB-lite"/>
    </source>
</evidence>
<gene>
    <name evidence="5" type="ORF">GCM10007140_16570</name>
</gene>
<dbReference type="Pfam" id="PF09587">
    <property type="entry name" value="PGA_cap"/>
    <property type="match status" value="1"/>
</dbReference>
<protein>
    <submittedName>
        <fullName evidence="5">Capsular polysaccharide biosynthesis protein</fullName>
    </submittedName>
</protein>
<evidence type="ECO:0000259" key="4">
    <source>
        <dbReference type="SMART" id="SM00854"/>
    </source>
</evidence>
<feature type="transmembrane region" description="Helical" evidence="3">
    <location>
        <begin position="21"/>
        <end position="41"/>
    </location>
</feature>
<evidence type="ECO:0000256" key="3">
    <source>
        <dbReference type="SAM" id="Phobius"/>
    </source>
</evidence>
<name>A0A917AQS7_9BACI</name>
<dbReference type="Gene3D" id="3.60.21.10">
    <property type="match status" value="1"/>
</dbReference>
<keyword evidence="3" id="KW-0812">Transmembrane</keyword>
<proteinExistence type="inferred from homology"/>
<comment type="caution">
    <text evidence="5">The sequence shown here is derived from an EMBL/GenBank/DDBJ whole genome shotgun (WGS) entry which is preliminary data.</text>
</comment>
<keyword evidence="3" id="KW-0472">Membrane</keyword>
<reference evidence="5" key="1">
    <citation type="journal article" date="2014" name="Int. J. Syst. Evol. Microbiol.">
        <title>Complete genome sequence of Corynebacterium casei LMG S-19264T (=DSM 44701T), isolated from a smear-ripened cheese.</title>
        <authorList>
            <consortium name="US DOE Joint Genome Institute (JGI-PGF)"/>
            <person name="Walter F."/>
            <person name="Albersmeier A."/>
            <person name="Kalinowski J."/>
            <person name="Ruckert C."/>
        </authorList>
    </citation>
    <scope>NUCLEOTIDE SEQUENCE</scope>
    <source>
        <strain evidence="5">CGMCC 1.12698</strain>
    </source>
</reference>
<comment type="similarity">
    <text evidence="1">Belongs to the CapA family.</text>
</comment>
<sequence length="390" mass="44219">MTRRRGIPPHRRKIVLIKRTIVVCIGLFLLFGIGKFMSGLFSQSDSPEAVATKEEQTETSKEETKEKAVTPGEEPEITLTFSGDTMFDWGLRPVIAKHGADYPFQHVKSEVEKADYSFVNLESTFTTRSEKFNGQLFWIKSDPSTLQAVKNTGFDLVNLGHNHSLDYLEEGLVDSITHVEEAGFDYIGAGRNEEEAYKPKEVEIKGKKFKFFTFVRFYPDYRWVATKDKPGVPNGYDLDLLIEKINEQKGDADYVIVYMHWGIEKTNTPAPYQKEYVKRMVEEAGVDAIVGSHPHWLQGFEYYNGVPVAYSLGNFLFPDYVKGHSAETGVLTLKAKGDKIDMSFNPYMIRNNQISPVEGKERTKMLKYLQSVSPKVTIDEDGNVTAKEGT</sequence>
<accession>A0A917AQS7</accession>
<dbReference type="AlphaFoldDB" id="A0A917AQS7"/>
<feature type="domain" description="Capsule synthesis protein CapA" evidence="4">
    <location>
        <begin position="78"/>
        <end position="319"/>
    </location>
</feature>
<dbReference type="PANTHER" id="PTHR33393:SF13">
    <property type="entry name" value="PGA BIOSYNTHESIS PROTEIN CAPA"/>
    <property type="match status" value="1"/>
</dbReference>
<dbReference type="InterPro" id="IPR019079">
    <property type="entry name" value="Capsule_synth_CapA"/>
</dbReference>
<evidence type="ECO:0000256" key="1">
    <source>
        <dbReference type="ARBA" id="ARBA00005662"/>
    </source>
</evidence>
<reference evidence="5" key="2">
    <citation type="submission" date="2020-09" db="EMBL/GenBank/DDBJ databases">
        <authorList>
            <person name="Sun Q."/>
            <person name="Zhou Y."/>
        </authorList>
    </citation>
    <scope>NUCLEOTIDE SEQUENCE</scope>
    <source>
        <strain evidence="5">CGMCC 1.12698</strain>
    </source>
</reference>
<dbReference type="Proteomes" id="UP000605259">
    <property type="component" value="Unassembled WGS sequence"/>
</dbReference>
<feature type="compositionally biased region" description="Basic and acidic residues" evidence="2">
    <location>
        <begin position="51"/>
        <end position="68"/>
    </location>
</feature>
<dbReference type="SMART" id="SM00854">
    <property type="entry name" value="PGA_cap"/>
    <property type="match status" value="1"/>
</dbReference>
<dbReference type="InterPro" id="IPR052169">
    <property type="entry name" value="CW_Biosynth-Accessory"/>
</dbReference>
<organism evidence="5 6">
    <name type="scientific">Priestia taiwanensis</name>
    <dbReference type="NCBI Taxonomy" id="1347902"/>
    <lineage>
        <taxon>Bacteria</taxon>
        <taxon>Bacillati</taxon>
        <taxon>Bacillota</taxon>
        <taxon>Bacilli</taxon>
        <taxon>Bacillales</taxon>
        <taxon>Bacillaceae</taxon>
        <taxon>Priestia</taxon>
    </lineage>
</organism>
<keyword evidence="3" id="KW-1133">Transmembrane helix</keyword>
<keyword evidence="6" id="KW-1185">Reference proteome</keyword>
<evidence type="ECO:0000313" key="6">
    <source>
        <dbReference type="Proteomes" id="UP000605259"/>
    </source>
</evidence>
<feature type="region of interest" description="Disordered" evidence="2">
    <location>
        <begin position="48"/>
        <end position="74"/>
    </location>
</feature>
<dbReference type="CDD" id="cd07381">
    <property type="entry name" value="MPP_CapA"/>
    <property type="match status" value="1"/>
</dbReference>
<dbReference type="EMBL" id="BMFK01000001">
    <property type="protein sequence ID" value="GGE67081.1"/>
    <property type="molecule type" value="Genomic_DNA"/>
</dbReference>
<evidence type="ECO:0000313" key="5">
    <source>
        <dbReference type="EMBL" id="GGE67081.1"/>
    </source>
</evidence>
<dbReference type="SUPFAM" id="SSF56300">
    <property type="entry name" value="Metallo-dependent phosphatases"/>
    <property type="match status" value="1"/>
</dbReference>
<dbReference type="PANTHER" id="PTHR33393">
    <property type="entry name" value="POLYGLUTAMINE SYNTHESIS ACCESSORY PROTEIN RV0574C-RELATED"/>
    <property type="match status" value="1"/>
</dbReference>